<protein>
    <submittedName>
        <fullName evidence="1">DUF2800 domain-containing protein</fullName>
    </submittedName>
</protein>
<evidence type="ECO:0000313" key="2">
    <source>
        <dbReference type="Proteomes" id="UP000336646"/>
    </source>
</evidence>
<dbReference type="OrthoDB" id="9766061at2"/>
<dbReference type="AlphaFoldDB" id="A0A6C1TZU0"/>
<accession>A0A6C1TZU0</accession>
<dbReference type="Proteomes" id="UP000336646">
    <property type="component" value="Unassembled WGS sequence"/>
</dbReference>
<dbReference type="EMBL" id="RXIR01000003">
    <property type="protein sequence ID" value="TVS29817.1"/>
    <property type="molecule type" value="Genomic_DNA"/>
</dbReference>
<dbReference type="InterPro" id="IPR011604">
    <property type="entry name" value="PDDEXK-like_dom_sf"/>
</dbReference>
<organism evidence="1 2">
    <name type="scientific">Corynebacterium sanguinis</name>
    <dbReference type="NCBI Taxonomy" id="2594913"/>
    <lineage>
        <taxon>Bacteria</taxon>
        <taxon>Bacillati</taxon>
        <taxon>Actinomycetota</taxon>
        <taxon>Actinomycetes</taxon>
        <taxon>Mycobacteriales</taxon>
        <taxon>Corynebacteriaceae</taxon>
        <taxon>Corynebacterium</taxon>
    </lineage>
</organism>
<evidence type="ECO:0000313" key="1">
    <source>
        <dbReference type="EMBL" id="TVS29817.1"/>
    </source>
</evidence>
<proteinExistence type="predicted"/>
<dbReference type="InterPro" id="IPR021229">
    <property type="entry name" value="DUF2800"/>
</dbReference>
<name>A0A6C1TZU0_9CORY</name>
<dbReference type="RefSeq" id="WP_144772575.1">
    <property type="nucleotide sequence ID" value="NZ_RXIR01000003.1"/>
</dbReference>
<dbReference type="Pfam" id="PF10926">
    <property type="entry name" value="DUF2800"/>
    <property type="match status" value="1"/>
</dbReference>
<sequence>MDNYTPTIRDVDLTDPIQHAAIREQLEAKTITHVRHTNGRVWKTHTWLNKKSVPLNHADPPPAPSRIPFDKVESFGVLEDLEPAKVPAGHAERAHALLSASGASRWINCTPSARLEEQYPDSNSDAAAEGTAAHELAEYKLRQMQGLLGDAPKSEWHNEDMEDHTDAYADHVLAELTRARQTDPAAFLAIEERLDFSHIVPDGFGTGDALIVADGTLTVVDLKYGKGIEVSAQYNPQMRLYALGALAAYDTIYDIERVRMVIFQPRLGNISVDEVSVDALLMWAEEVVEPRAALAITGDGDLQAGEWCRFCRHAAQCPALANEMFSPVPVSSELTPTSPDPDTLTDDQIATIVAHAGELKKWLTKVEAHALAKATEGHTYPGLKLVEGRSVRKYTDEAEVAKVVQEAGEDPYKPREVLGVTAMTKLLGKKRFDELLKDHVHKPEGKPTLVPESDKRPALTMATAETMFTQIA</sequence>
<reference evidence="1 2" key="1">
    <citation type="submission" date="2018-12" db="EMBL/GenBank/DDBJ databases">
        <title>Corynebacterium sanguinis sp. nov., a clinically-associated and environmental corynebacterium.</title>
        <authorList>
            <person name="Gonzales-Siles L."/>
            <person name="Jaen-Luchoro D."/>
            <person name="Cardew S."/>
            <person name="Inganas E."/>
            <person name="Ohlen M."/>
            <person name="Jensie-Markopolous S."/>
            <person name="Pinyeiro-Iglesias B."/>
            <person name="Molin K."/>
            <person name="Skovbjerg S."/>
            <person name="Svensson-Stadler L."/>
            <person name="Funke G."/>
            <person name="Moore E.R.B."/>
        </authorList>
    </citation>
    <scope>NUCLEOTIDE SEQUENCE [LARGE SCALE GENOMIC DNA]</scope>
    <source>
        <strain evidence="1 2">58734</strain>
    </source>
</reference>
<dbReference type="Gene3D" id="3.90.320.10">
    <property type="match status" value="1"/>
</dbReference>
<comment type="caution">
    <text evidence="1">The sequence shown here is derived from an EMBL/GenBank/DDBJ whole genome shotgun (WGS) entry which is preliminary data.</text>
</comment>
<gene>
    <name evidence="1" type="ORF">EKI59_02540</name>
</gene>